<reference evidence="1 2" key="1">
    <citation type="submission" date="2016-07" db="EMBL/GenBank/DDBJ databases">
        <title>Pervasive Adenine N6-methylation of Active Genes in Fungi.</title>
        <authorList>
            <consortium name="DOE Joint Genome Institute"/>
            <person name="Mondo S.J."/>
            <person name="Dannebaum R.O."/>
            <person name="Kuo R.C."/>
            <person name="Labutti K."/>
            <person name="Haridas S."/>
            <person name="Kuo A."/>
            <person name="Salamov A."/>
            <person name="Ahrendt S.R."/>
            <person name="Lipzen A."/>
            <person name="Sullivan W."/>
            <person name="Andreopoulos W.B."/>
            <person name="Clum A."/>
            <person name="Lindquist E."/>
            <person name="Daum C."/>
            <person name="Ramamoorthy G.K."/>
            <person name="Gryganskyi A."/>
            <person name="Culley D."/>
            <person name="Magnuson J.K."/>
            <person name="James T.Y."/>
            <person name="O'Malley M.A."/>
            <person name="Stajich J.E."/>
            <person name="Spatafora J.W."/>
            <person name="Visel A."/>
            <person name="Grigoriev I.V."/>
        </authorList>
    </citation>
    <scope>NUCLEOTIDE SEQUENCE [LARGE SCALE GENOMIC DNA]</scope>
    <source>
        <strain evidence="1 2">NRRL 3116</strain>
    </source>
</reference>
<sequence>MYFDQWSKQHQRIFNVDLIPNASNVLTRILYDQARKGKANLRSHMIPLQAPNIREKGLYIYSGKVKKKKGAAFFASSTSMLSERILLYPTCVTSVGAGFCRAQRKKETEDNLIGRLSCKALEQVLLWFCCRQVSVEIVKVDPIPDSASASTSSRGIVRSKAFP</sequence>
<dbReference type="Proteomes" id="UP000193648">
    <property type="component" value="Unassembled WGS sequence"/>
</dbReference>
<dbReference type="GeneID" id="33561334"/>
<name>A0A1Y2GKB8_9FUNG</name>
<gene>
    <name evidence="1" type="ORF">BCR41DRAFT_132268</name>
</gene>
<dbReference type="RefSeq" id="XP_021879092.1">
    <property type="nucleotide sequence ID" value="XM_022019489.1"/>
</dbReference>
<accession>A0A1Y2GKB8</accession>
<evidence type="ECO:0000313" key="2">
    <source>
        <dbReference type="Proteomes" id="UP000193648"/>
    </source>
</evidence>
<proteinExistence type="predicted"/>
<dbReference type="EMBL" id="MCFF01000032">
    <property type="protein sequence ID" value="ORZ10002.1"/>
    <property type="molecule type" value="Genomic_DNA"/>
</dbReference>
<dbReference type="AlphaFoldDB" id="A0A1Y2GKB8"/>
<comment type="caution">
    <text evidence="1">The sequence shown here is derived from an EMBL/GenBank/DDBJ whole genome shotgun (WGS) entry which is preliminary data.</text>
</comment>
<keyword evidence="2" id="KW-1185">Reference proteome</keyword>
<organism evidence="1 2">
    <name type="scientific">Lobosporangium transversale</name>
    <dbReference type="NCBI Taxonomy" id="64571"/>
    <lineage>
        <taxon>Eukaryota</taxon>
        <taxon>Fungi</taxon>
        <taxon>Fungi incertae sedis</taxon>
        <taxon>Mucoromycota</taxon>
        <taxon>Mortierellomycotina</taxon>
        <taxon>Mortierellomycetes</taxon>
        <taxon>Mortierellales</taxon>
        <taxon>Mortierellaceae</taxon>
        <taxon>Lobosporangium</taxon>
    </lineage>
</organism>
<dbReference type="InParanoid" id="A0A1Y2GKB8"/>
<protein>
    <submittedName>
        <fullName evidence="1">Uncharacterized protein</fullName>
    </submittedName>
</protein>
<evidence type="ECO:0000313" key="1">
    <source>
        <dbReference type="EMBL" id="ORZ10002.1"/>
    </source>
</evidence>